<accession>A0AAV5F8S7</accession>
<reference evidence="1" key="2">
    <citation type="submission" date="2021-12" db="EMBL/GenBank/DDBJ databases">
        <title>Resequencing data analysis of finger millet.</title>
        <authorList>
            <person name="Hatakeyama M."/>
            <person name="Aluri S."/>
            <person name="Balachadran M.T."/>
            <person name="Sivarajan S.R."/>
            <person name="Poveda L."/>
            <person name="Shimizu-Inatsugi R."/>
            <person name="Schlapbach R."/>
            <person name="Sreeman S.M."/>
            <person name="Shimizu K.K."/>
        </authorList>
    </citation>
    <scope>NUCLEOTIDE SEQUENCE</scope>
</reference>
<dbReference type="EMBL" id="BQKI01000083">
    <property type="protein sequence ID" value="GJN32069.1"/>
    <property type="molecule type" value="Genomic_DNA"/>
</dbReference>
<evidence type="ECO:0000313" key="2">
    <source>
        <dbReference type="Proteomes" id="UP001054889"/>
    </source>
</evidence>
<protein>
    <submittedName>
        <fullName evidence="1">Uncharacterized protein</fullName>
    </submittedName>
</protein>
<reference evidence="1" key="1">
    <citation type="journal article" date="2018" name="DNA Res.">
        <title>Multiple hybrid de novo genome assembly of finger millet, an orphan allotetraploid crop.</title>
        <authorList>
            <person name="Hatakeyama M."/>
            <person name="Aluri S."/>
            <person name="Balachadran M.T."/>
            <person name="Sivarajan S.R."/>
            <person name="Patrignani A."/>
            <person name="Gruter S."/>
            <person name="Poveda L."/>
            <person name="Shimizu-Inatsugi R."/>
            <person name="Baeten J."/>
            <person name="Francoijs K.J."/>
            <person name="Nataraja K.N."/>
            <person name="Reddy Y.A.N."/>
            <person name="Phadnis S."/>
            <person name="Ravikumar R.L."/>
            <person name="Schlapbach R."/>
            <person name="Sreeman S.M."/>
            <person name="Shimizu K.K."/>
        </authorList>
    </citation>
    <scope>NUCLEOTIDE SEQUENCE</scope>
</reference>
<dbReference type="AlphaFoldDB" id="A0AAV5F8S7"/>
<sequence>MLRAAARRRSALALAARSVHAQSRAPQSYGLGRQRMDPAWVPLYKRLTALSPFRPAGAVAAELDAWIRA</sequence>
<name>A0AAV5F8S7_ELECO</name>
<proteinExistence type="predicted"/>
<evidence type="ECO:0000313" key="1">
    <source>
        <dbReference type="EMBL" id="GJN32069.1"/>
    </source>
</evidence>
<gene>
    <name evidence="1" type="primary">gb20542</name>
    <name evidence="1" type="ORF">PR202_gb20542</name>
</gene>
<comment type="caution">
    <text evidence="1">The sequence shown here is derived from an EMBL/GenBank/DDBJ whole genome shotgun (WGS) entry which is preliminary data.</text>
</comment>
<organism evidence="1 2">
    <name type="scientific">Eleusine coracana subsp. coracana</name>
    <dbReference type="NCBI Taxonomy" id="191504"/>
    <lineage>
        <taxon>Eukaryota</taxon>
        <taxon>Viridiplantae</taxon>
        <taxon>Streptophyta</taxon>
        <taxon>Embryophyta</taxon>
        <taxon>Tracheophyta</taxon>
        <taxon>Spermatophyta</taxon>
        <taxon>Magnoliopsida</taxon>
        <taxon>Liliopsida</taxon>
        <taxon>Poales</taxon>
        <taxon>Poaceae</taxon>
        <taxon>PACMAD clade</taxon>
        <taxon>Chloridoideae</taxon>
        <taxon>Cynodonteae</taxon>
        <taxon>Eleusininae</taxon>
        <taxon>Eleusine</taxon>
    </lineage>
</organism>
<dbReference type="Proteomes" id="UP001054889">
    <property type="component" value="Unassembled WGS sequence"/>
</dbReference>
<keyword evidence="2" id="KW-1185">Reference proteome</keyword>